<evidence type="ECO:0000313" key="2">
    <source>
        <dbReference type="EMBL" id="KAL0386293.1"/>
    </source>
</evidence>
<protein>
    <submittedName>
        <fullName evidence="2">Uncharacterized protein</fullName>
    </submittedName>
</protein>
<comment type="caution">
    <text evidence="2">The sequence shown here is derived from an EMBL/GenBank/DDBJ whole genome shotgun (WGS) entry which is preliminary data.</text>
</comment>
<feature type="region of interest" description="Disordered" evidence="1">
    <location>
        <begin position="1"/>
        <end position="20"/>
    </location>
</feature>
<name>A0AAW2S1H4_SESRA</name>
<gene>
    <name evidence="2" type="ORF">Sradi_3023600</name>
</gene>
<reference evidence="2" key="2">
    <citation type="journal article" date="2024" name="Plant">
        <title>Genomic evolution and insights into agronomic trait innovations of Sesamum species.</title>
        <authorList>
            <person name="Miao H."/>
            <person name="Wang L."/>
            <person name="Qu L."/>
            <person name="Liu H."/>
            <person name="Sun Y."/>
            <person name="Le M."/>
            <person name="Wang Q."/>
            <person name="Wei S."/>
            <person name="Zheng Y."/>
            <person name="Lin W."/>
            <person name="Duan Y."/>
            <person name="Cao H."/>
            <person name="Xiong S."/>
            <person name="Wang X."/>
            <person name="Wei L."/>
            <person name="Li C."/>
            <person name="Ma Q."/>
            <person name="Ju M."/>
            <person name="Zhao R."/>
            <person name="Li G."/>
            <person name="Mu C."/>
            <person name="Tian Q."/>
            <person name="Mei H."/>
            <person name="Zhang T."/>
            <person name="Gao T."/>
            <person name="Zhang H."/>
        </authorList>
    </citation>
    <scope>NUCLEOTIDE SEQUENCE</scope>
    <source>
        <strain evidence="2">G02</strain>
    </source>
</reference>
<accession>A0AAW2S1H4</accession>
<proteinExistence type="predicted"/>
<dbReference type="AlphaFoldDB" id="A0AAW2S1H4"/>
<evidence type="ECO:0000256" key="1">
    <source>
        <dbReference type="SAM" id="MobiDB-lite"/>
    </source>
</evidence>
<reference evidence="2" key="1">
    <citation type="submission" date="2020-06" db="EMBL/GenBank/DDBJ databases">
        <authorList>
            <person name="Li T."/>
            <person name="Hu X."/>
            <person name="Zhang T."/>
            <person name="Song X."/>
            <person name="Zhang H."/>
            <person name="Dai N."/>
            <person name="Sheng W."/>
            <person name="Hou X."/>
            <person name="Wei L."/>
        </authorList>
    </citation>
    <scope>NUCLEOTIDE SEQUENCE</scope>
    <source>
        <strain evidence="2">G02</strain>
        <tissue evidence="2">Leaf</tissue>
    </source>
</reference>
<sequence>MKSIRSCDNLEGPRSRNPSIRLDMHSLTTIDMPLCSNGDELSCRDDVALSEQAPCPRARLKHISGGEVFCFSID</sequence>
<organism evidence="2">
    <name type="scientific">Sesamum radiatum</name>
    <name type="common">Black benniseed</name>
    <dbReference type="NCBI Taxonomy" id="300843"/>
    <lineage>
        <taxon>Eukaryota</taxon>
        <taxon>Viridiplantae</taxon>
        <taxon>Streptophyta</taxon>
        <taxon>Embryophyta</taxon>
        <taxon>Tracheophyta</taxon>
        <taxon>Spermatophyta</taxon>
        <taxon>Magnoliopsida</taxon>
        <taxon>eudicotyledons</taxon>
        <taxon>Gunneridae</taxon>
        <taxon>Pentapetalae</taxon>
        <taxon>asterids</taxon>
        <taxon>lamiids</taxon>
        <taxon>Lamiales</taxon>
        <taxon>Pedaliaceae</taxon>
        <taxon>Sesamum</taxon>
    </lineage>
</organism>
<dbReference type="EMBL" id="JACGWJ010000012">
    <property type="protein sequence ID" value="KAL0386293.1"/>
    <property type="molecule type" value="Genomic_DNA"/>
</dbReference>